<evidence type="ECO:0000313" key="2">
    <source>
        <dbReference type="Proteomes" id="UP000077667"/>
    </source>
</evidence>
<reference evidence="1 2" key="1">
    <citation type="submission" date="2016-05" db="EMBL/GenBank/DDBJ databases">
        <title>Niabella ginsenosidivorans BS26 whole genome sequencing.</title>
        <authorList>
            <person name="Im W.T."/>
            <person name="Siddiqi M.Z."/>
        </authorList>
    </citation>
    <scope>NUCLEOTIDE SEQUENCE [LARGE SCALE GENOMIC DNA]</scope>
    <source>
        <strain evidence="1 2">BS26</strain>
    </source>
</reference>
<dbReference type="AlphaFoldDB" id="A0A1A9I491"/>
<proteinExistence type="predicted"/>
<dbReference type="Proteomes" id="UP000077667">
    <property type="component" value="Chromosome"/>
</dbReference>
<keyword evidence="2" id="KW-1185">Reference proteome</keyword>
<dbReference type="EMBL" id="CP015772">
    <property type="protein sequence ID" value="ANH81491.1"/>
    <property type="molecule type" value="Genomic_DNA"/>
</dbReference>
<organism evidence="1 2">
    <name type="scientific">Niabella ginsenosidivorans</name>
    <dbReference type="NCBI Taxonomy" id="1176587"/>
    <lineage>
        <taxon>Bacteria</taxon>
        <taxon>Pseudomonadati</taxon>
        <taxon>Bacteroidota</taxon>
        <taxon>Chitinophagia</taxon>
        <taxon>Chitinophagales</taxon>
        <taxon>Chitinophagaceae</taxon>
        <taxon>Niabella</taxon>
    </lineage>
</organism>
<evidence type="ECO:0000313" key="1">
    <source>
        <dbReference type="EMBL" id="ANH81491.1"/>
    </source>
</evidence>
<sequence length="65" mass="7367">MLKGYIGTQVQQCLAQTVWSGADGLEVVLYFQPLPERIAALGVLFEGRLFYIYFSAGRGWQHRLC</sequence>
<protein>
    <submittedName>
        <fullName evidence="1">Uncharacterized protein</fullName>
    </submittedName>
</protein>
<dbReference type="KEGG" id="nia:A8C56_11335"/>
<gene>
    <name evidence="1" type="ORF">A8C56_11335</name>
</gene>
<name>A0A1A9I491_9BACT</name>
<accession>A0A1A9I491</accession>